<name>A0A2H6KJP7_9APIC</name>
<evidence type="ECO:0000256" key="1">
    <source>
        <dbReference type="SAM" id="MobiDB-lite"/>
    </source>
</evidence>
<dbReference type="EMBL" id="BDSA01000022">
    <property type="protein sequence ID" value="GBE63208.1"/>
    <property type="molecule type" value="Genomic_DNA"/>
</dbReference>
<protein>
    <recommendedName>
        <fullName evidence="4">Extracellular matrix-binding ebh</fullName>
    </recommendedName>
</protein>
<keyword evidence="3" id="KW-1185">Reference proteome</keyword>
<accession>A0A2H6KJP7</accession>
<dbReference type="VEuPathDB" id="PiroplasmaDB:BOVATA_047010"/>
<dbReference type="AlphaFoldDB" id="A0A2H6KJP7"/>
<sequence>MSFLHGVLESVKNDDNVTTYDKDNDFKNLPSSISKLMHKGSHGFSQAIAQVSDALGAWSGELEERTERAKKLFKNLINDNCVHINHSLNALKSLEGDSLSEVPEKLEACFGQADQLHKSFVLAKAAYSKLDGTLRDRLRDYVRRVELEVVRFHAAATNTELREVVLCSHRELKSLASSVKAIVDDRINTMENDIHEKFYKHIHEPIKTVSKELTEYVQILEIWVEQAQGLLTESLQMVGDIIKLVGDEKGKCPEKIRTAAEKLRKDAVALHKAMTTAHGYIQQQVKETTRAVNEELQNAVITDLQKLRDAIKKTVGRYVTKLGGQITSELGKITKQIVDASDDSASLGKIVKQAGSYAQNFPATHTSPIEEWIAGILKKDPVNRFIENYVFGVKEIEKRLRGKVSTSPNRDDIEAKVIEIVKTQINARLTNVPAQKPSINTGTVDGKLKEIATYLSTYAVGVRVLRHSEDEIIQAIEQQLEKVAEWSLEKPSESKYQAYLRYAVATTLFLLAAIANQAGAHISKLVEGSELGKINEAIKVITNIGNSLETALINGADPAAKDFKSKLQSLAEKYIEETYGGEKELIRHVNGSTASYRKKVLSVTALLKDMQDNDNGLEKLKALMTGRPIERIAGKDPTYKNGLSQKLEKLKGFIDNSLFGDPNKSVRAIKERIDNLNNSIVIALNTYSTNIYDDVIKKYADDATADIKQFISQEVDRTTTAIREKTKTEYHSKISKLFADMESKVKDENSRIEKKIAEDLQSGVKGLLKRMKENIGMLDTLKNQREIKLASPELKTYLEEMLTYVDNNINNLLLKRKPDEAMPQCPAQLLGVRTSLRVLLDGLHGSNHYDHNFAENLDEFEKSLCSLSPKTFANSYAPLLLDAVSDGVKGLAKQLGNAYVSTYSGSSIEWGSKTALLQNGDANLTVEATKCATVCMTVFHTLFNQLHHLFYNSLRSWRKHKINDDGTKRGLKIYLQGQGYEIKNLTTKDYTGWNIAGNLRDAFSKHGEFDQEPESRHADFYSYFVSIIKSKGVVSKLFGCLEKYNKVGHMSTFSSRKHPCSVFEMLGWISGLHYNPVYDKLLAHIDSLIKSETDGELRNVLFDLRGLQIPSMSTPIYDLLVTITGYGDASTYYGCEYLGNNLGLYYPNRGRNALICSLISSVDCLPCSNFCKSSVYSVNQILVGLTAFTAGTSSLPNHNVIVMQIANQKTNQSANLGARQTPNQTADQRLH</sequence>
<evidence type="ECO:0008006" key="4">
    <source>
        <dbReference type="Google" id="ProtNLM"/>
    </source>
</evidence>
<dbReference type="GeneID" id="39876978"/>
<evidence type="ECO:0000313" key="2">
    <source>
        <dbReference type="EMBL" id="GBE63208.1"/>
    </source>
</evidence>
<organism evidence="2 3">
    <name type="scientific">Babesia ovata</name>
    <dbReference type="NCBI Taxonomy" id="189622"/>
    <lineage>
        <taxon>Eukaryota</taxon>
        <taxon>Sar</taxon>
        <taxon>Alveolata</taxon>
        <taxon>Apicomplexa</taxon>
        <taxon>Aconoidasida</taxon>
        <taxon>Piroplasmida</taxon>
        <taxon>Babesiidae</taxon>
        <taxon>Babesia</taxon>
    </lineage>
</organism>
<dbReference type="RefSeq" id="XP_028869451.1">
    <property type="nucleotide sequence ID" value="XM_029013618.1"/>
</dbReference>
<feature type="region of interest" description="Disordered" evidence="1">
    <location>
        <begin position="1212"/>
        <end position="1231"/>
    </location>
</feature>
<evidence type="ECO:0000313" key="3">
    <source>
        <dbReference type="Proteomes" id="UP000236319"/>
    </source>
</evidence>
<gene>
    <name evidence="2" type="ORF">BOVATA_047010</name>
</gene>
<proteinExistence type="predicted"/>
<dbReference type="Proteomes" id="UP000236319">
    <property type="component" value="Unassembled WGS sequence"/>
</dbReference>
<comment type="caution">
    <text evidence="2">The sequence shown here is derived from an EMBL/GenBank/DDBJ whole genome shotgun (WGS) entry which is preliminary data.</text>
</comment>
<reference evidence="2 3" key="1">
    <citation type="journal article" date="2017" name="BMC Genomics">
        <title>Whole-genome assembly of Babesia ovata and comparative genomics between closely related pathogens.</title>
        <authorList>
            <person name="Yamagishi J."/>
            <person name="Asada M."/>
            <person name="Hakimi H."/>
            <person name="Tanaka T.Q."/>
            <person name="Sugimoto C."/>
            <person name="Kawazu S."/>
        </authorList>
    </citation>
    <scope>NUCLEOTIDE SEQUENCE [LARGE SCALE GENOMIC DNA]</scope>
    <source>
        <strain evidence="2 3">Miyake</strain>
    </source>
</reference>